<dbReference type="AlphaFoldDB" id="A0A160T9U8"/>
<keyword evidence="1" id="KW-0472">Membrane</keyword>
<feature type="transmembrane region" description="Helical" evidence="1">
    <location>
        <begin position="29"/>
        <end position="48"/>
    </location>
</feature>
<gene>
    <name evidence="2" type="ORF">CFX0092_B0306</name>
</gene>
<dbReference type="EMBL" id="LN890656">
    <property type="protein sequence ID" value="CUS05840.1"/>
    <property type="molecule type" value="Genomic_DNA"/>
</dbReference>
<feature type="transmembrane region" description="Helical" evidence="1">
    <location>
        <begin position="171"/>
        <end position="195"/>
    </location>
</feature>
<evidence type="ECO:0000256" key="1">
    <source>
        <dbReference type="SAM" id="Phobius"/>
    </source>
</evidence>
<feature type="transmembrane region" description="Helical" evidence="1">
    <location>
        <begin position="128"/>
        <end position="150"/>
    </location>
</feature>
<feature type="transmembrane region" description="Helical" evidence="1">
    <location>
        <begin position="87"/>
        <end position="108"/>
    </location>
</feature>
<sequence>MVIAMLLAHLMGDYVLQWDALAQWKSRELRGVIVHSAILAAVTAAFALPINPNWWGGILIISLSHFTIDALQFYIRPTFSPLLRFILDQLAHFFFIILALTLTGYLAWGNLWGGLVDSARATPLLTALLGYAFITMPAWVLLKFVVYALVKGQPPNFPAGPNKFVGITERVIITSLVLSGLALLVPLVTLPRLIVEWPRVIQAGGDTIYLTELISSVALAVGVGVGLSAL</sequence>
<evidence type="ECO:0000313" key="3">
    <source>
        <dbReference type="Proteomes" id="UP000215027"/>
    </source>
</evidence>
<dbReference type="KEGG" id="pbf:CFX0092_B0306"/>
<dbReference type="Proteomes" id="UP000215027">
    <property type="component" value="Chromosome II"/>
</dbReference>
<keyword evidence="1" id="KW-1133">Transmembrane helix</keyword>
<keyword evidence="3" id="KW-1185">Reference proteome</keyword>
<proteinExistence type="predicted"/>
<feature type="transmembrane region" description="Helical" evidence="1">
    <location>
        <begin position="207"/>
        <end position="229"/>
    </location>
</feature>
<accession>A0A160T9U8</accession>
<keyword evidence="1" id="KW-0812">Transmembrane</keyword>
<organism evidence="2 3">
    <name type="scientific">Candidatus Promineifilum breve</name>
    <dbReference type="NCBI Taxonomy" id="1806508"/>
    <lineage>
        <taxon>Bacteria</taxon>
        <taxon>Bacillati</taxon>
        <taxon>Chloroflexota</taxon>
        <taxon>Ardenticatenia</taxon>
        <taxon>Candidatus Promineifilales</taxon>
        <taxon>Candidatus Promineifilaceae</taxon>
        <taxon>Candidatus Promineifilum</taxon>
    </lineage>
</organism>
<dbReference type="RefSeq" id="WP_095045200.1">
    <property type="nucleotide sequence ID" value="NZ_LN890656.1"/>
</dbReference>
<name>A0A160T9U8_9CHLR</name>
<dbReference type="Pfam" id="PF11750">
    <property type="entry name" value="DUF3307"/>
    <property type="match status" value="1"/>
</dbReference>
<evidence type="ECO:0008006" key="4">
    <source>
        <dbReference type="Google" id="ProtNLM"/>
    </source>
</evidence>
<feature type="transmembrane region" description="Helical" evidence="1">
    <location>
        <begin position="54"/>
        <end position="75"/>
    </location>
</feature>
<protein>
    <recommendedName>
        <fullName evidence="4">DUF3307 domain-containing protein</fullName>
    </recommendedName>
</protein>
<dbReference type="OrthoDB" id="8536716at2"/>
<reference evidence="2" key="1">
    <citation type="submission" date="2016-01" db="EMBL/GenBank/DDBJ databases">
        <authorList>
            <person name="Mcilroy J.S."/>
            <person name="Karst M S."/>
            <person name="Albertsen M."/>
        </authorList>
    </citation>
    <scope>NUCLEOTIDE SEQUENCE</scope>
    <source>
        <strain evidence="2">Cfx-K</strain>
    </source>
</reference>
<evidence type="ECO:0000313" key="2">
    <source>
        <dbReference type="EMBL" id="CUS05840.1"/>
    </source>
</evidence>
<dbReference type="InterPro" id="IPR021737">
    <property type="entry name" value="Phage_phiKZ_Orf197"/>
</dbReference>